<reference evidence="1 2" key="1">
    <citation type="submission" date="2016-03" db="EMBL/GenBank/DDBJ databases">
        <authorList>
            <person name="Ploux O."/>
        </authorList>
    </citation>
    <scope>NUCLEOTIDE SEQUENCE [LARGE SCALE GENOMIC DNA]</scope>
    <source>
        <strain evidence="1 2">URUG2</strain>
    </source>
</reference>
<evidence type="ECO:0000313" key="2">
    <source>
        <dbReference type="Proteomes" id="UP000225277"/>
    </source>
</evidence>
<dbReference type="EMBL" id="FJUY01000009">
    <property type="protein sequence ID" value="CZT20417.1"/>
    <property type="molecule type" value="Genomic_DNA"/>
</dbReference>
<accession>A0A2D3V6S2</accession>
<organism evidence="1 2">
    <name type="scientific">Ramularia collo-cygni</name>
    <dbReference type="NCBI Taxonomy" id="112498"/>
    <lineage>
        <taxon>Eukaryota</taxon>
        <taxon>Fungi</taxon>
        <taxon>Dikarya</taxon>
        <taxon>Ascomycota</taxon>
        <taxon>Pezizomycotina</taxon>
        <taxon>Dothideomycetes</taxon>
        <taxon>Dothideomycetidae</taxon>
        <taxon>Mycosphaerellales</taxon>
        <taxon>Mycosphaerellaceae</taxon>
        <taxon>Ramularia</taxon>
    </lineage>
</organism>
<name>A0A2D3V6S2_9PEZI</name>
<evidence type="ECO:0000313" key="1">
    <source>
        <dbReference type="EMBL" id="CZT20417.1"/>
    </source>
</evidence>
<dbReference type="GeneID" id="35601416"/>
<dbReference type="AlphaFoldDB" id="A0A2D3V6S2"/>
<protein>
    <submittedName>
        <fullName evidence="1">Uncharacterized protein</fullName>
    </submittedName>
</protein>
<keyword evidence="2" id="KW-1185">Reference proteome</keyword>
<dbReference type="Proteomes" id="UP000225277">
    <property type="component" value="Unassembled WGS sequence"/>
</dbReference>
<dbReference type="RefSeq" id="XP_023627306.1">
    <property type="nucleotide sequence ID" value="XM_023771538.1"/>
</dbReference>
<sequence length="114" mass="12791">MCFKTAPRHPKCGHAAHGTASEGARLSRCDRSKLRGPCGPIQWEHFDVRRGYCDSCIINGEFFAQKSMRLDPGVYCRRLGASYNDLRNANPEAWSRASQEQDADVAVRTSRFGK</sequence>
<gene>
    <name evidence="1" type="ORF">RCC_06277</name>
</gene>
<proteinExistence type="predicted"/>